<organism evidence="2 3">
    <name type="scientific">Ampelomyces quisqualis</name>
    <name type="common">Powdery mildew agent</name>
    <dbReference type="NCBI Taxonomy" id="50730"/>
    <lineage>
        <taxon>Eukaryota</taxon>
        <taxon>Fungi</taxon>
        <taxon>Dikarya</taxon>
        <taxon>Ascomycota</taxon>
        <taxon>Pezizomycotina</taxon>
        <taxon>Dothideomycetes</taxon>
        <taxon>Pleosporomycetidae</taxon>
        <taxon>Pleosporales</taxon>
        <taxon>Pleosporineae</taxon>
        <taxon>Phaeosphaeriaceae</taxon>
        <taxon>Ampelomyces</taxon>
    </lineage>
</organism>
<name>A0A6A5QFU3_AMPQU</name>
<evidence type="ECO:0008006" key="4">
    <source>
        <dbReference type="Google" id="ProtNLM"/>
    </source>
</evidence>
<keyword evidence="1" id="KW-0732">Signal</keyword>
<evidence type="ECO:0000313" key="3">
    <source>
        <dbReference type="Proteomes" id="UP000800096"/>
    </source>
</evidence>
<feature type="signal peptide" evidence="1">
    <location>
        <begin position="1"/>
        <end position="29"/>
    </location>
</feature>
<reference evidence="2" key="1">
    <citation type="journal article" date="2020" name="Stud. Mycol.">
        <title>101 Dothideomycetes genomes: a test case for predicting lifestyles and emergence of pathogens.</title>
        <authorList>
            <person name="Haridas S."/>
            <person name="Albert R."/>
            <person name="Binder M."/>
            <person name="Bloem J."/>
            <person name="Labutti K."/>
            <person name="Salamov A."/>
            <person name="Andreopoulos B."/>
            <person name="Baker S."/>
            <person name="Barry K."/>
            <person name="Bills G."/>
            <person name="Bluhm B."/>
            <person name="Cannon C."/>
            <person name="Castanera R."/>
            <person name="Culley D."/>
            <person name="Daum C."/>
            <person name="Ezra D."/>
            <person name="Gonzalez J."/>
            <person name="Henrissat B."/>
            <person name="Kuo A."/>
            <person name="Liang C."/>
            <person name="Lipzen A."/>
            <person name="Lutzoni F."/>
            <person name="Magnuson J."/>
            <person name="Mondo S."/>
            <person name="Nolan M."/>
            <person name="Ohm R."/>
            <person name="Pangilinan J."/>
            <person name="Park H.-J."/>
            <person name="Ramirez L."/>
            <person name="Alfaro M."/>
            <person name="Sun H."/>
            <person name="Tritt A."/>
            <person name="Yoshinaga Y."/>
            <person name="Zwiers L.-H."/>
            <person name="Turgeon B."/>
            <person name="Goodwin S."/>
            <person name="Spatafora J."/>
            <person name="Crous P."/>
            <person name="Grigoriev I."/>
        </authorList>
    </citation>
    <scope>NUCLEOTIDE SEQUENCE</scope>
    <source>
        <strain evidence="2">HMLAC05119</strain>
    </source>
</reference>
<dbReference type="AlphaFoldDB" id="A0A6A5QFU3"/>
<accession>A0A6A5QFU3</accession>
<evidence type="ECO:0000256" key="1">
    <source>
        <dbReference type="SAM" id="SignalP"/>
    </source>
</evidence>
<feature type="chain" id="PRO_5025438766" description="Secreted protein" evidence="1">
    <location>
        <begin position="30"/>
        <end position="123"/>
    </location>
</feature>
<protein>
    <recommendedName>
        <fullName evidence="4">Secreted protein</fullName>
    </recommendedName>
</protein>
<dbReference type="Proteomes" id="UP000800096">
    <property type="component" value="Unassembled WGS sequence"/>
</dbReference>
<dbReference type="EMBL" id="ML979137">
    <property type="protein sequence ID" value="KAF1914581.1"/>
    <property type="molecule type" value="Genomic_DNA"/>
</dbReference>
<keyword evidence="3" id="KW-1185">Reference proteome</keyword>
<proteinExistence type="predicted"/>
<evidence type="ECO:0000313" key="2">
    <source>
        <dbReference type="EMBL" id="KAF1914581.1"/>
    </source>
</evidence>
<gene>
    <name evidence="2" type="ORF">BDU57DRAFT_298397</name>
</gene>
<sequence length="123" mass="14415">MSRHGRRRSCALLRWLVWVILWWWVGEEGDLLFTTGEEGCICNAVRVRSSQFQALQQRRRCYCDKESHGAILRLMRARKQCRGRFGSSNPHRGAEIGSKPIRWRKCSTSLILAIRPDPLTLRY</sequence>